<dbReference type="GO" id="GO:0005509">
    <property type="term" value="F:calcium ion binding"/>
    <property type="evidence" value="ECO:0007669"/>
    <property type="project" value="InterPro"/>
</dbReference>
<evidence type="ECO:0000256" key="1">
    <source>
        <dbReference type="ARBA" id="ARBA00005869"/>
    </source>
</evidence>
<dbReference type="PROSITE" id="PS00018">
    <property type="entry name" value="EF_HAND_1"/>
    <property type="match status" value="1"/>
</dbReference>
<dbReference type="GO" id="GO:0004657">
    <property type="term" value="F:proline dehydrogenase activity"/>
    <property type="evidence" value="ECO:0007669"/>
    <property type="project" value="UniProtKB-EC"/>
</dbReference>
<sequence>MMLRHAAPRPSKRLARALSVNASQRTAAPATAAVAAPSLSSPADGETKALSFRETQKIFRHKSTAELLRAYAVFGLSQIQPFVQHSDTLIKAAYAFPGPQITNKLLRATFFGHFCAGEDANEIRPVLKKLENAGIGAILDYAAEADVDHPRDLNGVSQNLVSARTYDYEDESTCDANAAIARQAIIDAGASKAAGEPAFAAIKCTALGKPELLMRMSSIIVQAQLLFHTLDGPNLSRAKTQYLKKLVDYPTLSAGLRNAGLEMSETDVGKLFEALDVSKDGVIDYVDWVSYLDPFDLTMGPLTQFIQEKPLDDREKTQLRNMIHRLEGLASEAAEQGVKLMVDAEQTYMQPGIDHLVLNLQRKYNRENRDVIYNTFQCYLKISNDRVDIDLERARRENFRFACKLVRGAYMVQERKRAQDMSYADPIHNTIEDTHNNYNAQVEKLLRNNAIASFMVASHNEDSVKNTVRLMDELNIDRRRGGVYFGQLLGMCDHVSYTLGDHKYRVFKYVPYGPIGEVLPYLVRRAQENSGLMSGATKEMTLIKKEVLRRAVGGRA</sequence>
<dbReference type="InterPro" id="IPR002872">
    <property type="entry name" value="Proline_DH_dom"/>
</dbReference>
<dbReference type="AlphaFoldDB" id="A0AAD5Q4F1"/>
<gene>
    <name evidence="8" type="ORF">P43SY_008618</name>
</gene>
<evidence type="ECO:0000256" key="4">
    <source>
        <dbReference type="ARBA" id="ARBA00023002"/>
    </source>
</evidence>
<evidence type="ECO:0000256" key="5">
    <source>
        <dbReference type="ARBA" id="ARBA00023062"/>
    </source>
</evidence>
<evidence type="ECO:0000313" key="9">
    <source>
        <dbReference type="Proteomes" id="UP001209570"/>
    </source>
</evidence>
<keyword evidence="9" id="KW-1185">Reference proteome</keyword>
<dbReference type="Proteomes" id="UP001209570">
    <property type="component" value="Unassembled WGS sequence"/>
</dbReference>
<keyword evidence="6" id="KW-0285">Flavoprotein</keyword>
<dbReference type="InterPro" id="IPR002048">
    <property type="entry name" value="EF_hand_dom"/>
</dbReference>
<dbReference type="GO" id="GO:0005739">
    <property type="term" value="C:mitochondrion"/>
    <property type="evidence" value="ECO:0007669"/>
    <property type="project" value="TreeGrafter"/>
</dbReference>
<evidence type="ECO:0000256" key="6">
    <source>
        <dbReference type="RuleBase" id="RU364054"/>
    </source>
</evidence>
<dbReference type="InterPro" id="IPR029041">
    <property type="entry name" value="FAD-linked_oxidoreductase-like"/>
</dbReference>
<dbReference type="PROSITE" id="PS50222">
    <property type="entry name" value="EF_HAND_2"/>
    <property type="match status" value="1"/>
</dbReference>
<dbReference type="InterPro" id="IPR018247">
    <property type="entry name" value="EF_Hand_1_Ca_BS"/>
</dbReference>
<dbReference type="SUPFAM" id="SSF51730">
    <property type="entry name" value="FAD-linked oxidoreductase"/>
    <property type="match status" value="1"/>
</dbReference>
<comment type="cofactor">
    <cofactor evidence="6">
        <name>FAD</name>
        <dbReference type="ChEBI" id="CHEBI:57692"/>
    </cofactor>
</comment>
<comment type="function">
    <text evidence="6">Converts proline to delta-1-pyrroline-5-carboxylate.</text>
</comment>
<protein>
    <recommendedName>
        <fullName evidence="2 6">Proline dehydrogenase</fullName>
        <ecNumber evidence="2 6">1.5.5.2</ecNumber>
    </recommendedName>
</protein>
<dbReference type="PANTHER" id="PTHR13914:SF0">
    <property type="entry name" value="PROLINE DEHYDROGENASE 1, MITOCHONDRIAL"/>
    <property type="match status" value="1"/>
</dbReference>
<accession>A0AAD5Q4F1</accession>
<comment type="similarity">
    <text evidence="1 6">Belongs to the proline oxidase family.</text>
</comment>
<dbReference type="Gene3D" id="1.10.238.10">
    <property type="entry name" value="EF-hand"/>
    <property type="match status" value="1"/>
</dbReference>
<comment type="caution">
    <text evidence="8">The sequence shown here is derived from an EMBL/GenBank/DDBJ whole genome shotgun (WGS) entry which is preliminary data.</text>
</comment>
<reference evidence="8" key="1">
    <citation type="submission" date="2021-12" db="EMBL/GenBank/DDBJ databases">
        <title>Prjna785345.</title>
        <authorList>
            <person name="Rujirawat T."/>
            <person name="Krajaejun T."/>
        </authorList>
    </citation>
    <scope>NUCLEOTIDE SEQUENCE</scope>
    <source>
        <strain evidence="8">Pi057C3</strain>
    </source>
</reference>
<dbReference type="GO" id="GO:0010133">
    <property type="term" value="P:L-proline catabolic process to L-glutamate"/>
    <property type="evidence" value="ECO:0007669"/>
    <property type="project" value="TreeGrafter"/>
</dbReference>
<organism evidence="8 9">
    <name type="scientific">Pythium insidiosum</name>
    <name type="common">Pythiosis disease agent</name>
    <dbReference type="NCBI Taxonomy" id="114742"/>
    <lineage>
        <taxon>Eukaryota</taxon>
        <taxon>Sar</taxon>
        <taxon>Stramenopiles</taxon>
        <taxon>Oomycota</taxon>
        <taxon>Peronosporomycetes</taxon>
        <taxon>Pythiales</taxon>
        <taxon>Pythiaceae</taxon>
        <taxon>Pythium</taxon>
    </lineage>
</organism>
<evidence type="ECO:0000256" key="2">
    <source>
        <dbReference type="ARBA" id="ARBA00012695"/>
    </source>
</evidence>
<evidence type="ECO:0000313" key="8">
    <source>
        <dbReference type="EMBL" id="KAJ0393195.1"/>
    </source>
</evidence>
<proteinExistence type="inferred from homology"/>
<keyword evidence="6" id="KW-0274">FAD</keyword>
<evidence type="ECO:0000256" key="3">
    <source>
        <dbReference type="ARBA" id="ARBA00022837"/>
    </source>
</evidence>
<dbReference type="Pfam" id="PF01619">
    <property type="entry name" value="Pro_dh"/>
    <property type="match status" value="1"/>
</dbReference>
<dbReference type="InterPro" id="IPR011992">
    <property type="entry name" value="EF-hand-dom_pair"/>
</dbReference>
<keyword evidence="3" id="KW-0106">Calcium</keyword>
<keyword evidence="4 6" id="KW-0560">Oxidoreductase</keyword>
<dbReference type="SUPFAM" id="SSF47473">
    <property type="entry name" value="EF-hand"/>
    <property type="match status" value="1"/>
</dbReference>
<keyword evidence="5 6" id="KW-0642">Proline metabolism</keyword>
<dbReference type="Gene3D" id="3.20.20.220">
    <property type="match status" value="2"/>
</dbReference>
<feature type="domain" description="EF-hand" evidence="7">
    <location>
        <begin position="263"/>
        <end position="298"/>
    </location>
</feature>
<dbReference type="PANTHER" id="PTHR13914">
    <property type="entry name" value="PROLINE OXIDASE"/>
    <property type="match status" value="1"/>
</dbReference>
<dbReference type="InterPro" id="IPR015659">
    <property type="entry name" value="Proline_oxidase"/>
</dbReference>
<dbReference type="GO" id="GO:0071949">
    <property type="term" value="F:FAD binding"/>
    <property type="evidence" value="ECO:0007669"/>
    <property type="project" value="TreeGrafter"/>
</dbReference>
<dbReference type="EC" id="1.5.5.2" evidence="2 6"/>
<dbReference type="EMBL" id="JAKCXM010000518">
    <property type="protein sequence ID" value="KAJ0393195.1"/>
    <property type="molecule type" value="Genomic_DNA"/>
</dbReference>
<evidence type="ECO:0000259" key="7">
    <source>
        <dbReference type="PROSITE" id="PS50222"/>
    </source>
</evidence>
<comment type="catalytic activity">
    <reaction evidence="6">
        <text>L-proline + a quinone = (S)-1-pyrroline-5-carboxylate + a quinol + H(+)</text>
        <dbReference type="Rhea" id="RHEA:23784"/>
        <dbReference type="ChEBI" id="CHEBI:15378"/>
        <dbReference type="ChEBI" id="CHEBI:17388"/>
        <dbReference type="ChEBI" id="CHEBI:24646"/>
        <dbReference type="ChEBI" id="CHEBI:60039"/>
        <dbReference type="ChEBI" id="CHEBI:132124"/>
        <dbReference type="EC" id="1.5.5.2"/>
    </reaction>
</comment>
<name>A0AAD5Q4F1_PYTIN</name>